<dbReference type="InterPro" id="IPR036643">
    <property type="entry name" value="RNApol_insert_sf"/>
</dbReference>
<dbReference type="PROSITE" id="PS51379">
    <property type="entry name" value="4FE4S_FER_2"/>
    <property type="match status" value="1"/>
</dbReference>
<dbReference type="SMART" id="SM00662">
    <property type="entry name" value="RPOLD"/>
    <property type="match status" value="1"/>
</dbReference>
<keyword evidence="5" id="KW-0548">Nucleotidyltransferase</keyword>
<dbReference type="Pfam" id="PF00037">
    <property type="entry name" value="Fer4"/>
    <property type="match status" value="1"/>
</dbReference>
<dbReference type="GO" id="GO:0046983">
    <property type="term" value="F:protein dimerization activity"/>
    <property type="evidence" value="ECO:0007669"/>
    <property type="project" value="InterPro"/>
</dbReference>
<dbReference type="PANTHER" id="PTHR11800">
    <property type="entry name" value="DNA-DIRECTED RNA POLYMERASE"/>
    <property type="match status" value="1"/>
</dbReference>
<dbReference type="Gene3D" id="3.30.70.3110">
    <property type="match status" value="1"/>
</dbReference>
<dbReference type="InterPro" id="IPR050518">
    <property type="entry name" value="Rpo3/RPB3_RNA_Pol_subunit"/>
</dbReference>
<sequence>MDIAFIKLDDKAAKFVLSGATPAFANTLRRAMISEVPTLAIEDVRIYDNTSVVFDEILAHRLGLIPIRTDLSVYVPRSECTCGEAGCPICTSTYTLSVEGPRTVYSRDLIPQDPGAVPAEEDIPIIELFEGQKIVLEAHAIVSTGREHVKWQPTTACGYKNYPVVRINEAICDACGMCIEECPRGVLQVEDRRLQVVEERLELCSLCRLCERACLSGGIGEEPAIHIDADESRFIFVVESDGSMPVQEIIERALHYIQKKSDDLVEVLTEISGVAVDEEIRY</sequence>
<dbReference type="GO" id="GO:0000428">
    <property type="term" value="C:DNA-directed RNA polymerase complex"/>
    <property type="evidence" value="ECO:0007669"/>
    <property type="project" value="UniProtKB-KW"/>
</dbReference>
<proteinExistence type="inferred from homology"/>
<dbReference type="GO" id="GO:0003899">
    <property type="term" value="F:DNA-directed RNA polymerase activity"/>
    <property type="evidence" value="ECO:0007669"/>
    <property type="project" value="UniProtKB-EC"/>
</dbReference>
<comment type="caution">
    <text evidence="5">The sequence shown here is derived from an EMBL/GenBank/DDBJ whole genome shotgun (WGS) entry which is preliminary data.</text>
</comment>
<dbReference type="EMBL" id="LNQE01001264">
    <property type="protein sequence ID" value="KUG19698.1"/>
    <property type="molecule type" value="Genomic_DNA"/>
</dbReference>
<evidence type="ECO:0000256" key="2">
    <source>
        <dbReference type="ARBA" id="ARBA00023163"/>
    </source>
</evidence>
<evidence type="ECO:0000256" key="3">
    <source>
        <dbReference type="ARBA" id="ARBA00025804"/>
    </source>
</evidence>
<dbReference type="InterPro" id="IPR036603">
    <property type="entry name" value="RBP11-like"/>
</dbReference>
<dbReference type="Pfam" id="PF01193">
    <property type="entry name" value="RNA_pol_L"/>
    <property type="match status" value="1"/>
</dbReference>
<dbReference type="PANTHER" id="PTHR11800:SF2">
    <property type="entry name" value="DNA-DIRECTED RNA POLYMERASE II SUBUNIT RPB3"/>
    <property type="match status" value="1"/>
</dbReference>
<feature type="domain" description="4Fe-4S ferredoxin-type" evidence="4">
    <location>
        <begin position="163"/>
        <end position="192"/>
    </location>
</feature>
<dbReference type="NCBIfam" id="NF001988">
    <property type="entry name" value="PRK00783.1"/>
    <property type="match status" value="1"/>
</dbReference>
<protein>
    <submittedName>
        <fullName evidence="5">Dna-directed rna polymerase subunit d</fullName>
        <ecNumber evidence="5">2.7.7.6</ecNumber>
    </submittedName>
</protein>
<dbReference type="InterPro" id="IPR017896">
    <property type="entry name" value="4Fe4S_Fe-S-bd"/>
</dbReference>
<evidence type="ECO:0000313" key="5">
    <source>
        <dbReference type="EMBL" id="KUG19698.1"/>
    </source>
</evidence>
<keyword evidence="5" id="KW-0808">Transferase</keyword>
<dbReference type="InterPro" id="IPR022842">
    <property type="entry name" value="RNAP_Rpo3/Rpb3/RPAC1"/>
</dbReference>
<dbReference type="Gene3D" id="2.170.120.12">
    <property type="entry name" value="DNA-directed RNA polymerase, insert domain"/>
    <property type="match status" value="1"/>
</dbReference>
<evidence type="ECO:0000259" key="4">
    <source>
        <dbReference type="PROSITE" id="PS51379"/>
    </source>
</evidence>
<dbReference type="InterPro" id="IPR011262">
    <property type="entry name" value="DNA-dir_RNA_pol_insert"/>
</dbReference>
<dbReference type="Pfam" id="PF01000">
    <property type="entry name" value="RNA_pol_A_bac"/>
    <property type="match status" value="1"/>
</dbReference>
<dbReference type="SUPFAM" id="SSF55257">
    <property type="entry name" value="RBP11-like subunits of RNA polymerase"/>
    <property type="match status" value="1"/>
</dbReference>
<dbReference type="GO" id="GO:0006351">
    <property type="term" value="P:DNA-templated transcription"/>
    <property type="evidence" value="ECO:0007669"/>
    <property type="project" value="InterPro"/>
</dbReference>
<name>A0A0W8FGD1_9ZZZZ</name>
<dbReference type="EC" id="2.7.7.6" evidence="5"/>
<dbReference type="SUPFAM" id="SSF56553">
    <property type="entry name" value="Insert subdomain of RNA polymerase alpha subunit"/>
    <property type="match status" value="1"/>
</dbReference>
<gene>
    <name evidence="5" type="ORF">ASZ90_010574</name>
</gene>
<keyword evidence="1 5" id="KW-0240">DNA-directed RNA polymerase</keyword>
<comment type="similarity">
    <text evidence="3">Belongs to the archaeal Rpo3/eukaryotic RPB3 RNA polymerase subunit family.</text>
</comment>
<reference evidence="5" key="1">
    <citation type="journal article" date="2015" name="Proc. Natl. Acad. Sci. U.S.A.">
        <title>Networks of energetic and metabolic interactions define dynamics in microbial communities.</title>
        <authorList>
            <person name="Embree M."/>
            <person name="Liu J.K."/>
            <person name="Al-Bassam M.M."/>
            <person name="Zengler K."/>
        </authorList>
    </citation>
    <scope>NUCLEOTIDE SEQUENCE</scope>
</reference>
<dbReference type="PROSITE" id="PS00446">
    <property type="entry name" value="RNA_POL_D_30KD"/>
    <property type="match status" value="1"/>
</dbReference>
<keyword evidence="2" id="KW-0804">Transcription</keyword>
<dbReference type="InterPro" id="IPR001514">
    <property type="entry name" value="DNA-dir_RNA_pol_30-40kDasu_CS"/>
</dbReference>
<dbReference type="HAMAP" id="MF_00320">
    <property type="entry name" value="RNApol_arch_Rpo3"/>
    <property type="match status" value="1"/>
</dbReference>
<dbReference type="AlphaFoldDB" id="A0A0W8FGD1"/>
<evidence type="ECO:0000256" key="1">
    <source>
        <dbReference type="ARBA" id="ARBA00022478"/>
    </source>
</evidence>
<dbReference type="InterPro" id="IPR011263">
    <property type="entry name" value="DNA-dir_RNA_pol_RpoA/D/Rpb3"/>
</dbReference>
<dbReference type="GO" id="GO:0003677">
    <property type="term" value="F:DNA binding"/>
    <property type="evidence" value="ECO:0007669"/>
    <property type="project" value="InterPro"/>
</dbReference>
<dbReference type="InterPro" id="IPR017900">
    <property type="entry name" value="4Fe4S_Fe_S_CS"/>
</dbReference>
<accession>A0A0W8FGD1</accession>
<dbReference type="Gene3D" id="3.30.1360.10">
    <property type="entry name" value="RNA polymerase, RBP11-like subunit"/>
    <property type="match status" value="1"/>
</dbReference>
<dbReference type="CDD" id="cd07030">
    <property type="entry name" value="RNAP_D"/>
    <property type="match status" value="1"/>
</dbReference>
<organism evidence="5">
    <name type="scientific">hydrocarbon metagenome</name>
    <dbReference type="NCBI Taxonomy" id="938273"/>
    <lineage>
        <taxon>unclassified sequences</taxon>
        <taxon>metagenomes</taxon>
        <taxon>ecological metagenomes</taxon>
    </lineage>
</organism>
<dbReference type="PROSITE" id="PS00198">
    <property type="entry name" value="4FE4S_FER_1"/>
    <property type="match status" value="1"/>
</dbReference>